<name>A0A0P6GN54_9CRUS</name>
<sequence>MTVGRGLICIVCNNDVLLFCQLLGKIQFLMFPFRVCFFNDYSPTTTNNKQQTT</sequence>
<protein>
    <submittedName>
        <fullName evidence="1">Uncharacterized protein</fullName>
    </submittedName>
</protein>
<accession>A0A0P6GN54</accession>
<dbReference type="EMBL" id="GDIQ01031266">
    <property type="protein sequence ID" value="JAN63471.1"/>
    <property type="molecule type" value="Transcribed_RNA"/>
</dbReference>
<organism evidence="1">
    <name type="scientific">Daphnia magna</name>
    <dbReference type="NCBI Taxonomy" id="35525"/>
    <lineage>
        <taxon>Eukaryota</taxon>
        <taxon>Metazoa</taxon>
        <taxon>Ecdysozoa</taxon>
        <taxon>Arthropoda</taxon>
        <taxon>Crustacea</taxon>
        <taxon>Branchiopoda</taxon>
        <taxon>Diplostraca</taxon>
        <taxon>Cladocera</taxon>
        <taxon>Anomopoda</taxon>
        <taxon>Daphniidae</taxon>
        <taxon>Daphnia</taxon>
    </lineage>
</organism>
<reference evidence="1" key="1">
    <citation type="submission" date="2015-10" db="EMBL/GenBank/DDBJ databases">
        <title>EvidentialGene: Evidence-directed Construction of Complete mRNA Transcriptomes without Genomes.</title>
        <authorList>
            <person name="Gilbert D.G."/>
        </authorList>
    </citation>
    <scope>NUCLEOTIDE SEQUENCE</scope>
</reference>
<proteinExistence type="predicted"/>
<evidence type="ECO:0000313" key="1">
    <source>
        <dbReference type="EMBL" id="JAN63471.1"/>
    </source>
</evidence>
<dbReference type="AlphaFoldDB" id="A0A0P6GN54"/>